<gene>
    <name evidence="7" type="ORF">DCO61_01070</name>
    <name evidence="8" type="ORF">LS64_000140</name>
</gene>
<evidence type="ECO:0000313" key="7">
    <source>
        <dbReference type="EMBL" id="MWV68658.1"/>
    </source>
</evidence>
<dbReference type="OrthoDB" id="5638726at2"/>
<dbReference type="AlphaFoldDB" id="A0A347VR58"/>
<feature type="transmembrane region" description="Helical" evidence="6">
    <location>
        <begin position="178"/>
        <end position="199"/>
    </location>
</feature>
<dbReference type="EMBL" id="QBIU01000001">
    <property type="protein sequence ID" value="MWV68658.1"/>
    <property type="molecule type" value="Genomic_DNA"/>
</dbReference>
<evidence type="ECO:0000313" key="10">
    <source>
        <dbReference type="Proteomes" id="UP000477070"/>
    </source>
</evidence>
<dbReference type="Pfam" id="PF01810">
    <property type="entry name" value="LysE"/>
    <property type="match status" value="1"/>
</dbReference>
<reference evidence="8 9" key="2">
    <citation type="journal article" date="2016" name="Infect. Immun.">
        <title>Helicobacter saguini, a Novel Helicobacter Isolated from Cotton-Top Tamarins with Ulcerative Colitis, Has Proinflammatory Properties and Induces Typhlocolitis and Dysplasia in Gnotobiotic IL-10-/- Mice.</title>
        <authorList>
            <person name="Shen Z."/>
            <person name="Mannion A."/>
            <person name="Whary M.T."/>
            <person name="Muthupalani S."/>
            <person name="Sheh A."/>
            <person name="Feng Y."/>
            <person name="Gong G."/>
            <person name="Vandamme P."/>
            <person name="Holcombe H.R."/>
            <person name="Paster B.J."/>
            <person name="Fox J.G."/>
        </authorList>
    </citation>
    <scope>NUCLEOTIDE SEQUENCE [LARGE SCALE GENOMIC DNA]</scope>
    <source>
        <strain evidence="8 9">MIT 97-6194</strain>
    </source>
</reference>
<sequence>MFAFFKGFLLTISLTASIGAQNLLLLKQCLLGKYVFFTALIFFLSDCILISLGVFGIGEIFSKSKILSLIIAFCGIIFCLYYAILSFISFIKNENIQDNKKAKTTLIKTLLFALAVTFLNPQVYLDTIFVIGAASLSLDSKILFLCGALSASFAWFFSIALFAKALNKYLLNKKFSKFMDIFSIIIMLCVVYSLIVFVVKNL</sequence>
<feature type="transmembrane region" description="Helical" evidence="6">
    <location>
        <begin position="111"/>
        <end position="136"/>
    </location>
</feature>
<evidence type="ECO:0000256" key="4">
    <source>
        <dbReference type="ARBA" id="ARBA00022989"/>
    </source>
</evidence>
<evidence type="ECO:0000256" key="2">
    <source>
        <dbReference type="ARBA" id="ARBA00022475"/>
    </source>
</evidence>
<dbReference type="GO" id="GO:0005886">
    <property type="term" value="C:plasma membrane"/>
    <property type="evidence" value="ECO:0007669"/>
    <property type="project" value="UniProtKB-SubCell"/>
</dbReference>
<dbReference type="Proteomes" id="UP000477070">
    <property type="component" value="Unassembled WGS sequence"/>
</dbReference>
<feature type="transmembrane region" description="Helical" evidence="6">
    <location>
        <begin position="34"/>
        <end position="57"/>
    </location>
</feature>
<dbReference type="PANTHER" id="PTHR30086:SF20">
    <property type="entry name" value="ARGININE EXPORTER PROTEIN ARGO-RELATED"/>
    <property type="match status" value="1"/>
</dbReference>
<name>A0A347VR58_9HELI</name>
<comment type="subcellular location">
    <subcellularLocation>
        <location evidence="1">Cell membrane</location>
        <topology evidence="1">Multi-pass membrane protein</topology>
    </subcellularLocation>
</comment>
<evidence type="ECO:0000256" key="3">
    <source>
        <dbReference type="ARBA" id="ARBA00022692"/>
    </source>
</evidence>
<dbReference type="EMBL" id="JRMP02000001">
    <property type="protein sequence ID" value="TLD95819.1"/>
    <property type="molecule type" value="Genomic_DNA"/>
</dbReference>
<keyword evidence="5 6" id="KW-0472">Membrane</keyword>
<accession>A0A347VR58</accession>
<evidence type="ECO:0000256" key="6">
    <source>
        <dbReference type="SAM" id="Phobius"/>
    </source>
</evidence>
<feature type="transmembrane region" description="Helical" evidence="6">
    <location>
        <begin position="69"/>
        <end position="91"/>
    </location>
</feature>
<evidence type="ECO:0000313" key="9">
    <source>
        <dbReference type="Proteomes" id="UP000029714"/>
    </source>
</evidence>
<comment type="caution">
    <text evidence="8">The sequence shown here is derived from an EMBL/GenBank/DDBJ whole genome shotgun (WGS) entry which is preliminary data.</text>
</comment>
<dbReference type="Proteomes" id="UP000029714">
    <property type="component" value="Unassembled WGS sequence"/>
</dbReference>
<dbReference type="PANTHER" id="PTHR30086">
    <property type="entry name" value="ARGININE EXPORTER PROTEIN ARGO"/>
    <property type="match status" value="1"/>
</dbReference>
<dbReference type="RefSeq" id="WP_034570549.1">
    <property type="nucleotide sequence ID" value="NZ_JRMP02000001.1"/>
</dbReference>
<keyword evidence="2" id="KW-1003">Cell membrane</keyword>
<dbReference type="GO" id="GO:0015171">
    <property type="term" value="F:amino acid transmembrane transporter activity"/>
    <property type="evidence" value="ECO:0007669"/>
    <property type="project" value="TreeGrafter"/>
</dbReference>
<dbReference type="InterPro" id="IPR001123">
    <property type="entry name" value="LeuE-type"/>
</dbReference>
<evidence type="ECO:0000256" key="5">
    <source>
        <dbReference type="ARBA" id="ARBA00023136"/>
    </source>
</evidence>
<proteinExistence type="predicted"/>
<feature type="transmembrane region" description="Helical" evidence="6">
    <location>
        <begin position="142"/>
        <end position="166"/>
    </location>
</feature>
<feature type="transmembrane region" description="Helical" evidence="6">
    <location>
        <begin position="6"/>
        <end position="25"/>
    </location>
</feature>
<keyword evidence="9" id="KW-1185">Reference proteome</keyword>
<organism evidence="8 9">
    <name type="scientific">Helicobacter saguini</name>
    <dbReference type="NCBI Taxonomy" id="1548018"/>
    <lineage>
        <taxon>Bacteria</taxon>
        <taxon>Pseudomonadati</taxon>
        <taxon>Campylobacterota</taxon>
        <taxon>Epsilonproteobacteria</taxon>
        <taxon>Campylobacterales</taxon>
        <taxon>Helicobacteraceae</taxon>
        <taxon>Helicobacter</taxon>
    </lineage>
</organism>
<keyword evidence="3 6" id="KW-0812">Transmembrane</keyword>
<reference evidence="7 10" key="4">
    <citation type="submission" date="2019-12" db="EMBL/GenBank/DDBJ databases">
        <title>Multi-Generational Helicobacter saguini Isolates.</title>
        <authorList>
            <person name="Mannion A."/>
            <person name="Shen Z."/>
            <person name="Fox J.G."/>
        </authorList>
    </citation>
    <scope>NUCLEOTIDE SEQUENCE [LARGE SCALE GENOMIC DNA]</scope>
    <source>
        <strain evidence="7">16-048</strain>
        <strain evidence="10">16-048 (F4)</strain>
    </source>
</reference>
<evidence type="ECO:0000313" key="8">
    <source>
        <dbReference type="EMBL" id="TLD95819.1"/>
    </source>
</evidence>
<keyword evidence="4 6" id="KW-1133">Transmembrane helix</keyword>
<protein>
    <submittedName>
        <fullName evidence="8">Amino acid transporter</fullName>
    </submittedName>
    <submittedName>
        <fullName evidence="7">LysE family transporter</fullName>
    </submittedName>
</protein>
<reference evidence="8" key="3">
    <citation type="submission" date="2018-04" db="EMBL/GenBank/DDBJ databases">
        <authorList>
            <person name="Sheh A."/>
            <person name="Shen Z."/>
            <person name="Mannion A.J."/>
            <person name="Fox J.G."/>
        </authorList>
    </citation>
    <scope>NUCLEOTIDE SEQUENCE</scope>
    <source>
        <strain evidence="8">MIT 97-6194</strain>
    </source>
</reference>
<evidence type="ECO:0000256" key="1">
    <source>
        <dbReference type="ARBA" id="ARBA00004651"/>
    </source>
</evidence>
<reference evidence="8 9" key="1">
    <citation type="journal article" date="2014" name="Genome Announc.">
        <title>Draft genome sequences of eight enterohepatic helicobacter species isolated from both laboratory and wild rodents.</title>
        <authorList>
            <person name="Sheh A."/>
            <person name="Shen Z."/>
            <person name="Fox J.G."/>
        </authorList>
    </citation>
    <scope>NUCLEOTIDE SEQUENCE [LARGE SCALE GENOMIC DNA]</scope>
    <source>
        <strain evidence="8 9">MIT 97-6194</strain>
    </source>
</reference>